<keyword evidence="2" id="KW-0808">Transferase</keyword>
<sequence>MKLSVCVPAFNHEKYIAQMLDGALMQQTDFPFEIVIGDDASTDSTPDIIRQYIARNPGRIRAFLHAENQGPKEPREFAGRNNVLQLLKACEGEYVAMCEGDDYWTDPLKLQKQVDFLDKNPDFAICHHNMLVTYEDGSPEHFFNPQDQKLISTIEDVLEDKWFMATASWVYRNHFLTNDFADWHAKAAAGDWAVMIQLAAQGKIGYLPETMGVYRKHSAGLSNVHSQTNRNFLLNRKEMFENVDQWLDYRYQGTIEKTLIKYEGQLSDLEKIGSSN</sequence>
<dbReference type="KEGG" id="dpf:ON006_25280"/>
<evidence type="ECO:0000259" key="1">
    <source>
        <dbReference type="Pfam" id="PF00535"/>
    </source>
</evidence>
<organism evidence="2 3">
    <name type="scientific">Dyadobacter pollutisoli</name>
    <dbReference type="NCBI Taxonomy" id="2910158"/>
    <lineage>
        <taxon>Bacteria</taxon>
        <taxon>Pseudomonadati</taxon>
        <taxon>Bacteroidota</taxon>
        <taxon>Cytophagia</taxon>
        <taxon>Cytophagales</taxon>
        <taxon>Spirosomataceae</taxon>
        <taxon>Dyadobacter</taxon>
    </lineage>
</organism>
<feature type="domain" description="Glycosyltransferase 2-like" evidence="1">
    <location>
        <begin position="4"/>
        <end position="127"/>
    </location>
</feature>
<dbReference type="RefSeq" id="WP_244824809.1">
    <property type="nucleotide sequence ID" value="NZ_CP112998.1"/>
</dbReference>
<dbReference type="EC" id="2.4.-.-" evidence="2"/>
<accession>A0A9E8NAM5</accession>
<evidence type="ECO:0000313" key="2">
    <source>
        <dbReference type="EMBL" id="WAC11036.1"/>
    </source>
</evidence>
<protein>
    <submittedName>
        <fullName evidence="2">Glycosyltransferase</fullName>
        <ecNumber evidence="2">2.4.-.-</ecNumber>
    </submittedName>
</protein>
<name>A0A9E8NAM5_9BACT</name>
<dbReference type="InterPro" id="IPR029044">
    <property type="entry name" value="Nucleotide-diphossugar_trans"/>
</dbReference>
<dbReference type="PANTHER" id="PTHR22916">
    <property type="entry name" value="GLYCOSYLTRANSFERASE"/>
    <property type="match status" value="1"/>
</dbReference>
<dbReference type="InterPro" id="IPR001173">
    <property type="entry name" value="Glyco_trans_2-like"/>
</dbReference>
<evidence type="ECO:0000313" key="3">
    <source>
        <dbReference type="Proteomes" id="UP001164653"/>
    </source>
</evidence>
<dbReference type="AlphaFoldDB" id="A0A9E8NAM5"/>
<proteinExistence type="predicted"/>
<dbReference type="EMBL" id="CP112998">
    <property type="protein sequence ID" value="WAC11036.1"/>
    <property type="molecule type" value="Genomic_DNA"/>
</dbReference>
<dbReference type="PANTHER" id="PTHR22916:SF3">
    <property type="entry name" value="UDP-GLCNAC:BETAGAL BETA-1,3-N-ACETYLGLUCOSAMINYLTRANSFERASE-LIKE PROTEIN 1"/>
    <property type="match status" value="1"/>
</dbReference>
<reference evidence="2" key="1">
    <citation type="submission" date="2022-11" db="EMBL/GenBank/DDBJ databases">
        <title>Dyadobacter pollutisoli sp. nov., isolated from plastic dumped soil.</title>
        <authorList>
            <person name="Kim J.M."/>
            <person name="Kim K.R."/>
            <person name="Lee J.K."/>
            <person name="Hao L."/>
            <person name="Jeon C.O."/>
        </authorList>
    </citation>
    <scope>NUCLEOTIDE SEQUENCE</scope>
    <source>
        <strain evidence="2">U1</strain>
    </source>
</reference>
<dbReference type="GO" id="GO:0016758">
    <property type="term" value="F:hexosyltransferase activity"/>
    <property type="evidence" value="ECO:0007669"/>
    <property type="project" value="UniProtKB-ARBA"/>
</dbReference>
<dbReference type="SUPFAM" id="SSF53448">
    <property type="entry name" value="Nucleotide-diphospho-sugar transferases"/>
    <property type="match status" value="1"/>
</dbReference>
<dbReference type="Pfam" id="PF00535">
    <property type="entry name" value="Glycos_transf_2"/>
    <property type="match status" value="1"/>
</dbReference>
<dbReference type="Gene3D" id="3.90.550.10">
    <property type="entry name" value="Spore Coat Polysaccharide Biosynthesis Protein SpsA, Chain A"/>
    <property type="match status" value="1"/>
</dbReference>
<keyword evidence="3" id="KW-1185">Reference proteome</keyword>
<dbReference type="Proteomes" id="UP001164653">
    <property type="component" value="Chromosome"/>
</dbReference>
<keyword evidence="2" id="KW-0328">Glycosyltransferase</keyword>
<gene>
    <name evidence="2" type="ORF">ON006_25280</name>
</gene>